<keyword evidence="2" id="KW-0808">Transferase</keyword>
<dbReference type="Gene3D" id="1.25.40.10">
    <property type="entry name" value="Tetratricopeptide repeat domain"/>
    <property type="match status" value="1"/>
</dbReference>
<dbReference type="GO" id="GO:0031037">
    <property type="term" value="P:myosin II filament disassembly"/>
    <property type="evidence" value="ECO:0007669"/>
    <property type="project" value="TreeGrafter"/>
</dbReference>
<dbReference type="SMART" id="SM00811">
    <property type="entry name" value="Alpha_kinase"/>
    <property type="match status" value="1"/>
</dbReference>
<keyword evidence="5" id="KW-0067">ATP-binding</keyword>
<keyword evidence="4" id="KW-0418">Kinase</keyword>
<feature type="domain" description="Alpha-type protein kinase" evidence="7">
    <location>
        <begin position="75"/>
        <end position="347"/>
    </location>
</feature>
<dbReference type="OrthoDB" id="301415at2759"/>
<reference evidence="8" key="1">
    <citation type="submission" date="2021-02" db="EMBL/GenBank/DDBJ databases">
        <authorList>
            <person name="Dougan E. K."/>
            <person name="Rhodes N."/>
            <person name="Thang M."/>
            <person name="Chan C."/>
        </authorList>
    </citation>
    <scope>NUCLEOTIDE SEQUENCE</scope>
</reference>
<dbReference type="GO" id="GO:0005524">
    <property type="term" value="F:ATP binding"/>
    <property type="evidence" value="ECO:0007669"/>
    <property type="project" value="UniProtKB-KW"/>
</dbReference>
<gene>
    <name evidence="8" type="primary">Eef2k</name>
    <name evidence="8" type="ORF">SNAT2548_LOCUS598</name>
</gene>
<name>A0A812GAX8_9DINO</name>
<dbReference type="EMBL" id="CAJNDS010000029">
    <property type="protein sequence ID" value="CAE6924707.1"/>
    <property type="molecule type" value="Genomic_DNA"/>
</dbReference>
<evidence type="ECO:0000256" key="4">
    <source>
        <dbReference type="ARBA" id="ARBA00022777"/>
    </source>
</evidence>
<comment type="caution">
    <text evidence="8">The sequence shown here is derived from an EMBL/GenBank/DDBJ whole genome shotgun (WGS) entry which is preliminary data.</text>
</comment>
<evidence type="ECO:0000259" key="7">
    <source>
        <dbReference type="PROSITE" id="PS51158"/>
    </source>
</evidence>
<keyword evidence="9" id="KW-1185">Reference proteome</keyword>
<sequence length="794" mass="87272">MYIPASRHFEISEQTRSLLKHAASAGSVGSEKASEHGKKLKPSAVLEHAKEARRRIREVWSSFQPGEKQLCTKRYFDVEEDDWVEERVLVELDANAFGQGAIRECFRMKEVNMQERSVPSSPKADLEPISFGDASPSGRSIGSDEGSETGEFFLVASSLLEMRHSERRRLYVAKRAMQGHEDLEKHRHECSVDVMHQAMAKHYAELYNSSLRRSLEDDTGHFPHQIDFLLTHMIELEDGRTFGAEAFLFGNYIKHNNNSGGTMGAKKTPQTFSYFTFVKSGGSLMVVDIQGIDDIYTDPVIHFLPCHASGSFRTADSSVNLGIRGFALFLWSHRYNDVDRTLGLPVFALARSELETPVPEKGTCIRDLNAGLGMWDLTSRSGQGNSNMAVAGAIQLGSVPDIDLRASSWDLHFDHPKSSHALPLFHVEAACHMEIAAMYDEGRLSPGTASLRTRAELEAAVFHIAEAAKQGLPEALLALARLASDMDHSDFLPQVHSTEAERPLCLALLQTASNLGVLSAHGALARLLVDGVYSDKNSKTLSLAAGCLEKYAVEASESAGTTLPEPLKHEVCCRHGCAFGWDAHGWEPHTAYARAAELYENELRSESGSWAKSRELWSLAAECALEDPRLAKQAMRYTERAEQEEPEEVAEVAEVADDVADGLALRLHGDLRERFEKFAAAFATPELALEHLLQLAEGSAPASAEAPPNGSSKEVVEVPMVSGTPAPLKEAEVDEDIWAQFDHSHGSGDLLRGRAGCRCDGERAPASLALPDVGLGCRCQWFQLRGRTCDLLRL</sequence>
<dbReference type="Pfam" id="PF02816">
    <property type="entry name" value="Alpha_kinase"/>
    <property type="match status" value="1"/>
</dbReference>
<evidence type="ECO:0000256" key="2">
    <source>
        <dbReference type="ARBA" id="ARBA00022679"/>
    </source>
</evidence>
<keyword evidence="3" id="KW-0547">Nucleotide-binding</keyword>
<evidence type="ECO:0000313" key="9">
    <source>
        <dbReference type="Proteomes" id="UP000604046"/>
    </source>
</evidence>
<dbReference type="PROSITE" id="PS51158">
    <property type="entry name" value="ALPHA_KINASE"/>
    <property type="match status" value="1"/>
</dbReference>
<dbReference type="GO" id="GO:1903013">
    <property type="term" value="P:response to differentiation-inducing factor 1"/>
    <property type="evidence" value="ECO:0007669"/>
    <property type="project" value="TreeGrafter"/>
</dbReference>
<dbReference type="GO" id="GO:0004674">
    <property type="term" value="F:protein serine/threonine kinase activity"/>
    <property type="evidence" value="ECO:0007669"/>
    <property type="project" value="UniProtKB-KW"/>
</dbReference>
<evidence type="ECO:0000256" key="6">
    <source>
        <dbReference type="SAM" id="MobiDB-lite"/>
    </source>
</evidence>
<accession>A0A812GAX8</accession>
<evidence type="ECO:0000256" key="3">
    <source>
        <dbReference type="ARBA" id="ARBA00022741"/>
    </source>
</evidence>
<dbReference type="Gene3D" id="3.30.200.20">
    <property type="entry name" value="Phosphorylase Kinase, domain 1"/>
    <property type="match status" value="1"/>
</dbReference>
<dbReference type="PANTHER" id="PTHR45992:SF2">
    <property type="entry name" value="EUKARYOTIC ELONGATION FACTOR 2 KINASE"/>
    <property type="match status" value="1"/>
</dbReference>
<evidence type="ECO:0000256" key="5">
    <source>
        <dbReference type="ARBA" id="ARBA00022840"/>
    </source>
</evidence>
<dbReference type="InterPro" id="IPR011009">
    <property type="entry name" value="Kinase-like_dom_sf"/>
</dbReference>
<dbReference type="SUPFAM" id="SSF56112">
    <property type="entry name" value="Protein kinase-like (PK-like)"/>
    <property type="match status" value="1"/>
</dbReference>
<proteinExistence type="predicted"/>
<organism evidence="8 9">
    <name type="scientific">Symbiodinium natans</name>
    <dbReference type="NCBI Taxonomy" id="878477"/>
    <lineage>
        <taxon>Eukaryota</taxon>
        <taxon>Sar</taxon>
        <taxon>Alveolata</taxon>
        <taxon>Dinophyceae</taxon>
        <taxon>Suessiales</taxon>
        <taxon>Symbiodiniaceae</taxon>
        <taxon>Symbiodinium</taxon>
    </lineage>
</organism>
<dbReference type="PANTHER" id="PTHR45992">
    <property type="entry name" value="EUKARYOTIC ELONGATION FACTOR 2 KINASE-RELATED"/>
    <property type="match status" value="1"/>
</dbReference>
<feature type="region of interest" description="Disordered" evidence="6">
    <location>
        <begin position="116"/>
        <end position="146"/>
    </location>
</feature>
<protein>
    <submittedName>
        <fullName evidence="8">Eef2k protein</fullName>
    </submittedName>
</protein>
<keyword evidence="1" id="KW-0723">Serine/threonine-protein kinase</keyword>
<evidence type="ECO:0000256" key="1">
    <source>
        <dbReference type="ARBA" id="ARBA00022527"/>
    </source>
</evidence>
<dbReference type="AlphaFoldDB" id="A0A812GAX8"/>
<evidence type="ECO:0000313" key="8">
    <source>
        <dbReference type="EMBL" id="CAE6924707.1"/>
    </source>
</evidence>
<dbReference type="InterPro" id="IPR004166">
    <property type="entry name" value="a-kinase_dom"/>
</dbReference>
<dbReference type="Gene3D" id="3.20.200.10">
    <property type="entry name" value="MHCK/EF2 kinase"/>
    <property type="match status" value="1"/>
</dbReference>
<dbReference type="InterPro" id="IPR011990">
    <property type="entry name" value="TPR-like_helical_dom_sf"/>
</dbReference>
<dbReference type="Proteomes" id="UP000604046">
    <property type="component" value="Unassembled WGS sequence"/>
</dbReference>
<dbReference type="InterPro" id="IPR051852">
    <property type="entry name" value="Alpha-type_PK"/>
</dbReference>